<dbReference type="RefSeq" id="XP_007920942.1">
    <property type="nucleotide sequence ID" value="XM_007922751.1"/>
</dbReference>
<dbReference type="KEGG" id="pfj:MYCFIDRAFT_169356"/>
<feature type="compositionally biased region" description="Basic and acidic residues" evidence="1">
    <location>
        <begin position="16"/>
        <end position="25"/>
    </location>
</feature>
<dbReference type="AlphaFoldDB" id="N1Q609"/>
<dbReference type="VEuPathDB" id="FungiDB:MYCFIDRAFT_169356"/>
<dbReference type="HOGENOM" id="CLU_2307237_0_0_1"/>
<evidence type="ECO:0000313" key="3">
    <source>
        <dbReference type="Proteomes" id="UP000016932"/>
    </source>
</evidence>
<dbReference type="Proteomes" id="UP000016932">
    <property type="component" value="Unassembled WGS sequence"/>
</dbReference>
<name>N1Q609_PSEFD</name>
<accession>N1Q609</accession>
<dbReference type="EMBL" id="KB446555">
    <property type="protein sequence ID" value="EME87544.1"/>
    <property type="molecule type" value="Genomic_DNA"/>
</dbReference>
<feature type="region of interest" description="Disordered" evidence="1">
    <location>
        <begin position="1"/>
        <end position="55"/>
    </location>
</feature>
<organism evidence="2 3">
    <name type="scientific">Pseudocercospora fijiensis (strain CIRAD86)</name>
    <name type="common">Black leaf streak disease fungus</name>
    <name type="synonym">Mycosphaerella fijiensis</name>
    <dbReference type="NCBI Taxonomy" id="383855"/>
    <lineage>
        <taxon>Eukaryota</taxon>
        <taxon>Fungi</taxon>
        <taxon>Dikarya</taxon>
        <taxon>Ascomycota</taxon>
        <taxon>Pezizomycotina</taxon>
        <taxon>Dothideomycetes</taxon>
        <taxon>Dothideomycetidae</taxon>
        <taxon>Mycosphaerellales</taxon>
        <taxon>Mycosphaerellaceae</taxon>
        <taxon>Pseudocercospora</taxon>
    </lineage>
</organism>
<gene>
    <name evidence="2" type="ORF">MYCFIDRAFT_169356</name>
</gene>
<feature type="compositionally biased region" description="Low complexity" evidence="1">
    <location>
        <begin position="1"/>
        <end position="12"/>
    </location>
</feature>
<dbReference type="GeneID" id="19332354"/>
<protein>
    <submittedName>
        <fullName evidence="2">Uncharacterized protein</fullName>
    </submittedName>
</protein>
<evidence type="ECO:0000313" key="2">
    <source>
        <dbReference type="EMBL" id="EME87544.1"/>
    </source>
</evidence>
<proteinExistence type="predicted"/>
<reference evidence="2 3" key="1">
    <citation type="journal article" date="2012" name="PLoS Pathog.">
        <title>Diverse lifestyles and strategies of plant pathogenesis encoded in the genomes of eighteen Dothideomycetes fungi.</title>
        <authorList>
            <person name="Ohm R.A."/>
            <person name="Feau N."/>
            <person name="Henrissat B."/>
            <person name="Schoch C.L."/>
            <person name="Horwitz B.A."/>
            <person name="Barry K.W."/>
            <person name="Condon B.J."/>
            <person name="Copeland A.C."/>
            <person name="Dhillon B."/>
            <person name="Glaser F."/>
            <person name="Hesse C.N."/>
            <person name="Kosti I."/>
            <person name="LaButti K."/>
            <person name="Lindquist E.A."/>
            <person name="Lucas S."/>
            <person name="Salamov A.A."/>
            <person name="Bradshaw R.E."/>
            <person name="Ciuffetti L."/>
            <person name="Hamelin R.C."/>
            <person name="Kema G.H.J."/>
            <person name="Lawrence C."/>
            <person name="Scott J.A."/>
            <person name="Spatafora J.W."/>
            <person name="Turgeon B.G."/>
            <person name="de Wit P.J.G.M."/>
            <person name="Zhong S."/>
            <person name="Goodwin S.B."/>
            <person name="Grigoriev I.V."/>
        </authorList>
    </citation>
    <scope>NUCLEOTIDE SEQUENCE [LARGE SCALE GENOMIC DNA]</scope>
    <source>
        <strain evidence="2 3">CIRAD86</strain>
    </source>
</reference>
<evidence type="ECO:0000256" key="1">
    <source>
        <dbReference type="SAM" id="MobiDB-lite"/>
    </source>
</evidence>
<sequence length="100" mass="11397">MSSMASNMARSNWRTLDARPTDRRQPLASPSPRGCTVVESEEDKQRILPQQSDRDEALTYENPALLAIERFCALEVKSWEGGRRGESYAVYRERPISLPI</sequence>
<keyword evidence="3" id="KW-1185">Reference proteome</keyword>